<name>A0A0F9NN94_9ZZZZ</name>
<dbReference type="InterPro" id="IPR046493">
    <property type="entry name" value="DUF6586"/>
</dbReference>
<proteinExistence type="predicted"/>
<organism evidence="1">
    <name type="scientific">marine sediment metagenome</name>
    <dbReference type="NCBI Taxonomy" id="412755"/>
    <lineage>
        <taxon>unclassified sequences</taxon>
        <taxon>metagenomes</taxon>
        <taxon>ecological metagenomes</taxon>
    </lineage>
</organism>
<evidence type="ECO:0000313" key="1">
    <source>
        <dbReference type="EMBL" id="KKN13547.1"/>
    </source>
</evidence>
<dbReference type="EMBL" id="LAZR01003912">
    <property type="protein sequence ID" value="KKN13547.1"/>
    <property type="molecule type" value="Genomic_DNA"/>
</dbReference>
<gene>
    <name evidence="1" type="ORF">LCGC14_1005320</name>
</gene>
<dbReference type="AlphaFoldDB" id="A0A0F9NN94"/>
<dbReference type="Pfam" id="PF20227">
    <property type="entry name" value="DUF6586"/>
    <property type="match status" value="1"/>
</dbReference>
<reference evidence="1" key="1">
    <citation type="journal article" date="2015" name="Nature">
        <title>Complex archaea that bridge the gap between prokaryotes and eukaryotes.</title>
        <authorList>
            <person name="Spang A."/>
            <person name="Saw J.H."/>
            <person name="Jorgensen S.L."/>
            <person name="Zaremba-Niedzwiedzka K."/>
            <person name="Martijn J."/>
            <person name="Lind A.E."/>
            <person name="van Eijk R."/>
            <person name="Schleper C."/>
            <person name="Guy L."/>
            <person name="Ettema T.J."/>
        </authorList>
    </citation>
    <scope>NUCLEOTIDE SEQUENCE</scope>
</reference>
<sequence length="170" mass="18893">MASQWYSLISQKLVLARTLLEKSEHSADAGTPSNAPVQTLQREAATQGSIELLLRAKRLLLVLIARYYQKNQRSEEPSSLAELANLIGEHATEISQLRALEDQAGSWWNHLDQLDTAQSRPPAARKTVNEENIIAISADAGPDRSAPTLIKTLNALKKFTDNLEEQHGEW</sequence>
<comment type="caution">
    <text evidence="1">The sequence shown here is derived from an EMBL/GenBank/DDBJ whole genome shotgun (WGS) entry which is preliminary data.</text>
</comment>
<protein>
    <submittedName>
        <fullName evidence="1">Uncharacterized protein</fullName>
    </submittedName>
</protein>
<accession>A0A0F9NN94</accession>